<evidence type="ECO:0000256" key="2">
    <source>
        <dbReference type="ARBA" id="ARBA00022448"/>
    </source>
</evidence>
<dbReference type="SUPFAM" id="SSF161098">
    <property type="entry name" value="MetI-like"/>
    <property type="match status" value="1"/>
</dbReference>
<proteinExistence type="inferred from homology"/>
<keyword evidence="6 7" id="KW-0472">Membrane</keyword>
<dbReference type="PANTHER" id="PTHR43744:SF9">
    <property type="entry name" value="POLYGALACTURONAN_RHAMNOGALACTURONAN TRANSPORT SYSTEM PERMEASE PROTEIN YTCP"/>
    <property type="match status" value="1"/>
</dbReference>
<comment type="caution">
    <text evidence="9">The sequence shown here is derived from an EMBL/GenBank/DDBJ whole genome shotgun (WGS) entry which is preliminary data.</text>
</comment>
<keyword evidence="2 7" id="KW-0813">Transport</keyword>
<dbReference type="InterPro" id="IPR035906">
    <property type="entry name" value="MetI-like_sf"/>
</dbReference>
<evidence type="ECO:0000256" key="6">
    <source>
        <dbReference type="ARBA" id="ARBA00023136"/>
    </source>
</evidence>
<dbReference type="KEGG" id="but:X994_6494"/>
<dbReference type="RefSeq" id="WP_197685675.1">
    <property type="nucleotide sequence ID" value="NZ_CP009155.1"/>
</dbReference>
<feature type="transmembrane region" description="Helical" evidence="7">
    <location>
        <begin position="274"/>
        <end position="293"/>
    </location>
</feature>
<evidence type="ECO:0000256" key="4">
    <source>
        <dbReference type="ARBA" id="ARBA00022692"/>
    </source>
</evidence>
<dbReference type="AlphaFoldDB" id="A0AA40JJC8"/>
<accession>A0AA40JJC8</accession>
<keyword evidence="5 7" id="KW-1133">Transmembrane helix</keyword>
<dbReference type="GO" id="GO:0055085">
    <property type="term" value="P:transmembrane transport"/>
    <property type="evidence" value="ECO:0007669"/>
    <property type="project" value="InterPro"/>
</dbReference>
<protein>
    <submittedName>
        <fullName evidence="9">Binding--dependent transport system inner membrane component family protein</fullName>
    </submittedName>
</protein>
<dbReference type="PROSITE" id="PS50928">
    <property type="entry name" value="ABC_TM1"/>
    <property type="match status" value="1"/>
</dbReference>
<feature type="transmembrane region" description="Helical" evidence="7">
    <location>
        <begin position="92"/>
        <end position="116"/>
    </location>
</feature>
<feature type="transmembrane region" description="Helical" evidence="7">
    <location>
        <begin position="200"/>
        <end position="222"/>
    </location>
</feature>
<feature type="domain" description="ABC transmembrane type-1" evidence="8">
    <location>
        <begin position="92"/>
        <end position="297"/>
    </location>
</feature>
<sequence length="308" mass="34326">MENLIGAVDRPAPAWRGMRFARMGSRAFDIFNAVLLLTLCAITFYPFWYVLAASLSDPVQLAAHRGLLLLPQGFSLEAFERVWANPAVRSGYLNTLIIVVGGTTINMVTTCLGAYALSRKRLSMEKPLMLVIIFTMFFTGGLVPQYLLVRNLGLLDTFGAILLPFAVNAWNLIILRTAFNALPKDYEDAARIDGAGHFTILWRVYVPLCAPTLAVIGLFYAVSHWNGYFYAMMYFSNRDMYPLQLVLREVLVASNTESMMTGAVSNRAEIGQTIKYATIIAATLPVLAVYPFLQRYFVRGMMVGGIKE</sequence>
<evidence type="ECO:0000313" key="10">
    <source>
        <dbReference type="Proteomes" id="UP000030475"/>
    </source>
</evidence>
<comment type="similarity">
    <text evidence="7">Belongs to the binding-protein-dependent transport system permease family.</text>
</comment>
<evidence type="ECO:0000313" key="9">
    <source>
        <dbReference type="EMBL" id="KGX17227.1"/>
    </source>
</evidence>
<name>A0AA40JJC8_BURPE</name>
<evidence type="ECO:0000256" key="1">
    <source>
        <dbReference type="ARBA" id="ARBA00004651"/>
    </source>
</evidence>
<dbReference type="Gene3D" id="1.10.3720.10">
    <property type="entry name" value="MetI-like"/>
    <property type="match status" value="1"/>
</dbReference>
<reference evidence="9 10" key="1">
    <citation type="submission" date="2014-08" db="EMBL/GenBank/DDBJ databases">
        <authorList>
            <person name="Bunnell A."/>
            <person name="Chain P.S."/>
            <person name="Chertkov O."/>
            <person name="Currie B.J."/>
            <person name="Daligault H.E."/>
            <person name="Davenport K.W."/>
            <person name="Davis C."/>
            <person name="Gleasner C.D."/>
            <person name="Johnson S.L."/>
            <person name="Kaestli M."/>
            <person name="Koren S."/>
            <person name="Kunde Y.A."/>
            <person name="Mayo M."/>
            <person name="McMurry K.K."/>
            <person name="Price E.P."/>
            <person name="Reitenga K.G."/>
            <person name="Robison R."/>
            <person name="Rosovitz M.J."/>
            <person name="Sarovich D.S."/>
            <person name="Teshima H."/>
        </authorList>
    </citation>
    <scope>NUCLEOTIDE SEQUENCE [LARGE SCALE GENOMIC DNA]</scope>
    <source>
        <strain evidence="9 10">MSHR44</strain>
    </source>
</reference>
<evidence type="ECO:0000256" key="3">
    <source>
        <dbReference type="ARBA" id="ARBA00022475"/>
    </source>
</evidence>
<dbReference type="Proteomes" id="UP000030475">
    <property type="component" value="Unassembled WGS sequence"/>
</dbReference>
<feature type="transmembrane region" description="Helical" evidence="7">
    <location>
        <begin position="128"/>
        <end position="148"/>
    </location>
</feature>
<organism evidence="9 10">
    <name type="scientific">Burkholderia pseudomallei</name>
    <name type="common">Pseudomonas pseudomallei</name>
    <dbReference type="NCBI Taxonomy" id="28450"/>
    <lineage>
        <taxon>Bacteria</taxon>
        <taxon>Pseudomonadati</taxon>
        <taxon>Pseudomonadota</taxon>
        <taxon>Betaproteobacteria</taxon>
        <taxon>Burkholderiales</taxon>
        <taxon>Burkholderiaceae</taxon>
        <taxon>Burkholderia</taxon>
        <taxon>pseudomallei group</taxon>
    </lineage>
</organism>
<dbReference type="InterPro" id="IPR000515">
    <property type="entry name" value="MetI-like"/>
</dbReference>
<gene>
    <name evidence="9" type="ORF">Y036_6132</name>
</gene>
<evidence type="ECO:0000256" key="7">
    <source>
        <dbReference type="RuleBase" id="RU363032"/>
    </source>
</evidence>
<dbReference type="GO" id="GO:0005886">
    <property type="term" value="C:plasma membrane"/>
    <property type="evidence" value="ECO:0007669"/>
    <property type="project" value="UniProtKB-SubCell"/>
</dbReference>
<keyword evidence="4 7" id="KW-0812">Transmembrane</keyword>
<dbReference type="Pfam" id="PF00528">
    <property type="entry name" value="BPD_transp_1"/>
    <property type="match status" value="1"/>
</dbReference>
<evidence type="ECO:0000259" key="8">
    <source>
        <dbReference type="PROSITE" id="PS50928"/>
    </source>
</evidence>
<dbReference type="PANTHER" id="PTHR43744">
    <property type="entry name" value="ABC TRANSPORTER PERMEASE PROTEIN MG189-RELATED-RELATED"/>
    <property type="match status" value="1"/>
</dbReference>
<feature type="transmembrane region" description="Helical" evidence="7">
    <location>
        <begin position="160"/>
        <end position="179"/>
    </location>
</feature>
<dbReference type="EMBL" id="JQIM01000007">
    <property type="protein sequence ID" value="KGX17227.1"/>
    <property type="molecule type" value="Genomic_DNA"/>
</dbReference>
<dbReference type="CDD" id="cd06261">
    <property type="entry name" value="TM_PBP2"/>
    <property type="match status" value="1"/>
</dbReference>
<keyword evidence="3" id="KW-1003">Cell membrane</keyword>
<evidence type="ECO:0000256" key="5">
    <source>
        <dbReference type="ARBA" id="ARBA00022989"/>
    </source>
</evidence>
<comment type="subcellular location">
    <subcellularLocation>
        <location evidence="1 7">Cell membrane</location>
        <topology evidence="1 7">Multi-pass membrane protein</topology>
    </subcellularLocation>
</comment>
<feature type="transmembrane region" description="Helical" evidence="7">
    <location>
        <begin position="27"/>
        <end position="48"/>
    </location>
</feature>